<protein>
    <submittedName>
        <fullName evidence="2">AAA family ATPase</fullName>
    </submittedName>
</protein>
<dbReference type="PANTHER" id="PTHR13696:SF52">
    <property type="entry name" value="PARA FAMILY PROTEIN CT_582"/>
    <property type="match status" value="1"/>
</dbReference>
<reference evidence="2" key="2">
    <citation type="submission" date="2021-09" db="EMBL/GenBank/DDBJ databases">
        <authorList>
            <person name="Gilroy R."/>
        </authorList>
    </citation>
    <scope>NUCLEOTIDE SEQUENCE</scope>
    <source>
        <strain evidence="2">ChiGjej5B5-7349</strain>
    </source>
</reference>
<dbReference type="InterPro" id="IPR025669">
    <property type="entry name" value="AAA_dom"/>
</dbReference>
<name>A0A921SMV6_9MICO</name>
<reference evidence="2" key="1">
    <citation type="journal article" date="2021" name="PeerJ">
        <title>Extensive microbial diversity within the chicken gut microbiome revealed by metagenomics and culture.</title>
        <authorList>
            <person name="Gilroy R."/>
            <person name="Ravi A."/>
            <person name="Getino M."/>
            <person name="Pursley I."/>
            <person name="Horton D.L."/>
            <person name="Alikhan N.F."/>
            <person name="Baker D."/>
            <person name="Gharbi K."/>
            <person name="Hall N."/>
            <person name="Watson M."/>
            <person name="Adriaenssens E.M."/>
            <person name="Foster-Nyarko E."/>
            <person name="Jarju S."/>
            <person name="Secka A."/>
            <person name="Antonio M."/>
            <person name="Oren A."/>
            <person name="Chaudhuri R.R."/>
            <person name="La Ragione R."/>
            <person name="Hildebrand F."/>
            <person name="Pallen M.J."/>
        </authorList>
    </citation>
    <scope>NUCLEOTIDE SEQUENCE</scope>
    <source>
        <strain evidence="2">ChiGjej5B5-7349</strain>
    </source>
</reference>
<gene>
    <name evidence="2" type="ORF">K8V08_02320</name>
</gene>
<dbReference type="AlphaFoldDB" id="A0A921SMV6"/>
<dbReference type="CDD" id="cd02042">
    <property type="entry name" value="ParAB_family"/>
    <property type="match status" value="1"/>
</dbReference>
<evidence type="ECO:0000259" key="1">
    <source>
        <dbReference type="Pfam" id="PF13614"/>
    </source>
</evidence>
<dbReference type="SUPFAM" id="SSF52540">
    <property type="entry name" value="P-loop containing nucleoside triphosphate hydrolases"/>
    <property type="match status" value="1"/>
</dbReference>
<sequence>MPLEGCALCRSGETLGVVRDELVVTGAGRESRLRDALATVADRYDLVLIDCPPSLDQLTINALVAADAVLIVTQSKQASINGLVKLHETIDAVRRNYRADLTIAGVLANQHEQSTVSGQSGSRSSAAR</sequence>
<accession>A0A921SMV6</accession>
<evidence type="ECO:0000313" key="3">
    <source>
        <dbReference type="Proteomes" id="UP000784435"/>
    </source>
</evidence>
<dbReference type="Proteomes" id="UP000784435">
    <property type="component" value="Unassembled WGS sequence"/>
</dbReference>
<feature type="domain" description="AAA" evidence="1">
    <location>
        <begin position="11"/>
        <end position="103"/>
    </location>
</feature>
<dbReference type="PANTHER" id="PTHR13696">
    <property type="entry name" value="P-LOOP CONTAINING NUCLEOSIDE TRIPHOSPHATE HYDROLASE"/>
    <property type="match status" value="1"/>
</dbReference>
<comment type="caution">
    <text evidence="2">The sequence shown here is derived from an EMBL/GenBank/DDBJ whole genome shotgun (WGS) entry which is preliminary data.</text>
</comment>
<proteinExistence type="predicted"/>
<dbReference type="InterPro" id="IPR050678">
    <property type="entry name" value="DNA_Partitioning_ATPase"/>
</dbReference>
<dbReference type="Gene3D" id="3.40.50.300">
    <property type="entry name" value="P-loop containing nucleotide triphosphate hydrolases"/>
    <property type="match status" value="1"/>
</dbReference>
<organism evidence="2 3">
    <name type="scientific">Brevibacterium senegalense</name>
    <dbReference type="NCBI Taxonomy" id="1033736"/>
    <lineage>
        <taxon>Bacteria</taxon>
        <taxon>Bacillati</taxon>
        <taxon>Actinomycetota</taxon>
        <taxon>Actinomycetes</taxon>
        <taxon>Micrococcales</taxon>
        <taxon>Brevibacteriaceae</taxon>
        <taxon>Brevibacterium</taxon>
    </lineage>
</organism>
<dbReference type="EMBL" id="DYUK01000052">
    <property type="protein sequence ID" value="HJG79229.1"/>
    <property type="molecule type" value="Genomic_DNA"/>
</dbReference>
<dbReference type="InterPro" id="IPR027417">
    <property type="entry name" value="P-loop_NTPase"/>
</dbReference>
<dbReference type="Pfam" id="PF13614">
    <property type="entry name" value="AAA_31"/>
    <property type="match status" value="1"/>
</dbReference>
<evidence type="ECO:0000313" key="2">
    <source>
        <dbReference type="EMBL" id="HJG79229.1"/>
    </source>
</evidence>